<dbReference type="PANTHER" id="PTHR42903:SF1">
    <property type="entry name" value="INNER MEMBRANE PROTEIN YCCF"/>
    <property type="match status" value="1"/>
</dbReference>
<proteinExistence type="predicted"/>
<feature type="domain" description="Inner membrane component" evidence="2">
    <location>
        <begin position="4"/>
        <end position="54"/>
    </location>
</feature>
<dbReference type="PANTHER" id="PTHR42903">
    <property type="entry name" value="INNER MEMBRANE PROTEIN YCCF"/>
    <property type="match status" value="1"/>
</dbReference>
<feature type="domain" description="Inner membrane component" evidence="2">
    <location>
        <begin position="66"/>
        <end position="115"/>
    </location>
</feature>
<sequence>MTCLGNLIWLIFGGFINFISWSFVGILWCLTIIGIPIGMQCFKMANLSLHPFGRKINYKGKFTATLINIIWFFFGGIELALVHLISACALAITIIGIPFAIQQVKFARLALLPFGSEIRRK</sequence>
<dbReference type="EMBL" id="AGEI01000021">
    <property type="protein sequence ID" value="EHR34086.1"/>
    <property type="molecule type" value="Genomic_DNA"/>
</dbReference>
<name>H3NNW1_9FIRM</name>
<feature type="transmembrane region" description="Helical" evidence="1">
    <location>
        <begin position="80"/>
        <end position="101"/>
    </location>
</feature>
<keyword evidence="1" id="KW-0812">Transmembrane</keyword>
<accession>H3NNW1</accession>
<dbReference type="STRING" id="883114.HMPREF9709_01022"/>
<reference evidence="3 4" key="1">
    <citation type="submission" date="2012-01" db="EMBL/GenBank/DDBJ databases">
        <title>The Genome Sequence of Helcococcus kunzii ATCC 51366.</title>
        <authorList>
            <consortium name="The Broad Institute Genome Sequencing Platform"/>
            <person name="Earl A."/>
            <person name="Ward D."/>
            <person name="Feldgarden M."/>
            <person name="Gevers D."/>
            <person name="Huys G."/>
            <person name="Young S.K."/>
            <person name="Zeng Q."/>
            <person name="Gargeya S."/>
            <person name="Fitzgerald M."/>
            <person name="Haas B."/>
            <person name="Abouelleil A."/>
            <person name="Alvarado L."/>
            <person name="Arachchi H.M."/>
            <person name="Berlin A."/>
            <person name="Chapman S.B."/>
            <person name="Gearin G."/>
            <person name="Goldberg J."/>
            <person name="Griggs A."/>
            <person name="Gujja S."/>
            <person name="Hansen M."/>
            <person name="Heiman D."/>
            <person name="Howarth C."/>
            <person name="Larimer J."/>
            <person name="Lui A."/>
            <person name="MacDonald P.J.P."/>
            <person name="McCowen C."/>
            <person name="Montmayeur A."/>
            <person name="Murphy C."/>
            <person name="Neiman D."/>
            <person name="Pearson M."/>
            <person name="Priest M."/>
            <person name="Roberts A."/>
            <person name="Saif S."/>
            <person name="Shea T."/>
            <person name="Sisk P."/>
            <person name="Stolte C."/>
            <person name="Sykes S."/>
            <person name="Wortman J."/>
            <person name="Nusbaum C."/>
            <person name="Birren B."/>
        </authorList>
    </citation>
    <scope>NUCLEOTIDE SEQUENCE [LARGE SCALE GENOMIC DNA]</scope>
    <source>
        <strain evidence="3 4">ATCC 51366</strain>
    </source>
</reference>
<feature type="transmembrane region" description="Helical" evidence="1">
    <location>
        <begin position="56"/>
        <end position="74"/>
    </location>
</feature>
<dbReference type="HOGENOM" id="CLU_120384_1_0_9"/>
<organism evidence="3 4">
    <name type="scientific">Helcococcus kunzii ATCC 51366</name>
    <dbReference type="NCBI Taxonomy" id="883114"/>
    <lineage>
        <taxon>Bacteria</taxon>
        <taxon>Bacillati</taxon>
        <taxon>Bacillota</taxon>
        <taxon>Tissierellia</taxon>
        <taxon>Tissierellales</taxon>
        <taxon>Peptoniphilaceae</taxon>
        <taxon>Helcococcus</taxon>
    </lineage>
</organism>
<dbReference type="eggNOG" id="COG3304">
    <property type="taxonomic scope" value="Bacteria"/>
</dbReference>
<dbReference type="InterPro" id="IPR052937">
    <property type="entry name" value="Inner_membrane_protein"/>
</dbReference>
<evidence type="ECO:0000259" key="2">
    <source>
        <dbReference type="Pfam" id="PF03733"/>
    </source>
</evidence>
<dbReference type="InterPro" id="IPR005185">
    <property type="entry name" value="YccF"/>
</dbReference>
<keyword evidence="1" id="KW-1133">Transmembrane helix</keyword>
<dbReference type="InterPro" id="IPR031308">
    <property type="entry name" value="UCP028777"/>
</dbReference>
<dbReference type="Pfam" id="PF03733">
    <property type="entry name" value="YccF"/>
    <property type="match status" value="2"/>
</dbReference>
<comment type="caution">
    <text evidence="3">The sequence shown here is derived from an EMBL/GenBank/DDBJ whole genome shotgun (WGS) entry which is preliminary data.</text>
</comment>
<dbReference type="PIRSF" id="PIRSF028777">
    <property type="entry name" value="UCP028777"/>
    <property type="match status" value="1"/>
</dbReference>
<dbReference type="NCBIfam" id="NF008740">
    <property type="entry name" value="PRK11770.1-2"/>
    <property type="match status" value="1"/>
</dbReference>
<gene>
    <name evidence="3" type="ORF">HMPREF9709_01022</name>
</gene>
<dbReference type="AlphaFoldDB" id="H3NNW1"/>
<feature type="transmembrane region" description="Helical" evidence="1">
    <location>
        <begin position="6"/>
        <end position="35"/>
    </location>
</feature>
<dbReference type="GeneID" id="96999015"/>
<dbReference type="GO" id="GO:0005886">
    <property type="term" value="C:plasma membrane"/>
    <property type="evidence" value="ECO:0007669"/>
    <property type="project" value="TreeGrafter"/>
</dbReference>
<dbReference type="Proteomes" id="UP000004191">
    <property type="component" value="Unassembled WGS sequence"/>
</dbReference>
<dbReference type="RefSeq" id="WP_005398505.1">
    <property type="nucleotide sequence ID" value="NZ_JH601088.1"/>
</dbReference>
<evidence type="ECO:0000313" key="3">
    <source>
        <dbReference type="EMBL" id="EHR34086.1"/>
    </source>
</evidence>
<evidence type="ECO:0000313" key="4">
    <source>
        <dbReference type="Proteomes" id="UP000004191"/>
    </source>
</evidence>
<dbReference type="OrthoDB" id="9790567at2"/>
<keyword evidence="1" id="KW-0472">Membrane</keyword>
<evidence type="ECO:0000256" key="1">
    <source>
        <dbReference type="SAM" id="Phobius"/>
    </source>
</evidence>
<protein>
    <recommendedName>
        <fullName evidence="2">Inner membrane component domain-containing protein</fullName>
    </recommendedName>
</protein>
<keyword evidence="4" id="KW-1185">Reference proteome</keyword>